<reference evidence="2 3" key="1">
    <citation type="submission" date="2019-01" db="EMBL/GenBank/DDBJ databases">
        <title>Draft genome sequence of Dictyobacter sp. Uno17.</title>
        <authorList>
            <person name="Wang C.M."/>
            <person name="Zheng Y."/>
            <person name="Sakai Y."/>
            <person name="Abe K."/>
            <person name="Yokota A."/>
            <person name="Yabe S."/>
        </authorList>
    </citation>
    <scope>NUCLEOTIDE SEQUENCE [LARGE SCALE GENOMIC DNA]</scope>
    <source>
        <strain evidence="2 3">Uno17</strain>
    </source>
</reference>
<sequence length="176" mass="20023">MPGFLLRNGFHLANFLMLIVFLVIWFVLCQLMHILIMVWRHEPLIGWAVSPFGVTLMAIREPSLLYIWLDVLCPAIVSGGILAVGLFTPLSPIPLRNHTLVKLVVIACGILVTSCADILNALRDVRYPLWGEARILRTMQIMRANWSKFHFTPFGYSYVRSHFGSNPHELLQLLSL</sequence>
<dbReference type="Proteomes" id="UP000322530">
    <property type="component" value="Unassembled WGS sequence"/>
</dbReference>
<organism evidence="2 3">
    <name type="scientific">Dictyobacter arantiisoli</name>
    <dbReference type="NCBI Taxonomy" id="2014874"/>
    <lineage>
        <taxon>Bacteria</taxon>
        <taxon>Bacillati</taxon>
        <taxon>Chloroflexota</taxon>
        <taxon>Ktedonobacteria</taxon>
        <taxon>Ktedonobacterales</taxon>
        <taxon>Dictyobacteraceae</taxon>
        <taxon>Dictyobacter</taxon>
    </lineage>
</organism>
<gene>
    <name evidence="2" type="ORF">KDI_21730</name>
</gene>
<dbReference type="RefSeq" id="WP_149401594.1">
    <property type="nucleotide sequence ID" value="NZ_BIXY01000027.1"/>
</dbReference>
<evidence type="ECO:0000313" key="3">
    <source>
        <dbReference type="Proteomes" id="UP000322530"/>
    </source>
</evidence>
<proteinExistence type="predicted"/>
<feature type="transmembrane region" description="Helical" evidence="1">
    <location>
        <begin position="66"/>
        <end position="88"/>
    </location>
</feature>
<dbReference type="OrthoDB" id="159239at2"/>
<feature type="transmembrane region" description="Helical" evidence="1">
    <location>
        <begin position="12"/>
        <end position="38"/>
    </location>
</feature>
<evidence type="ECO:0000313" key="2">
    <source>
        <dbReference type="EMBL" id="GCF08609.1"/>
    </source>
</evidence>
<dbReference type="EMBL" id="BIXY01000027">
    <property type="protein sequence ID" value="GCF08609.1"/>
    <property type="molecule type" value="Genomic_DNA"/>
</dbReference>
<feature type="transmembrane region" description="Helical" evidence="1">
    <location>
        <begin position="100"/>
        <end position="119"/>
    </location>
</feature>
<accession>A0A5A5TC70</accession>
<keyword evidence="1" id="KW-0812">Transmembrane</keyword>
<feature type="transmembrane region" description="Helical" evidence="1">
    <location>
        <begin position="44"/>
        <end position="59"/>
    </location>
</feature>
<evidence type="ECO:0000256" key="1">
    <source>
        <dbReference type="SAM" id="Phobius"/>
    </source>
</evidence>
<comment type="caution">
    <text evidence="2">The sequence shown here is derived from an EMBL/GenBank/DDBJ whole genome shotgun (WGS) entry which is preliminary data.</text>
</comment>
<dbReference type="AlphaFoldDB" id="A0A5A5TC70"/>
<keyword evidence="3" id="KW-1185">Reference proteome</keyword>
<keyword evidence="1" id="KW-1133">Transmembrane helix</keyword>
<name>A0A5A5TC70_9CHLR</name>
<protein>
    <submittedName>
        <fullName evidence="2">Uncharacterized protein</fullName>
    </submittedName>
</protein>
<keyword evidence="1" id="KW-0472">Membrane</keyword>